<evidence type="ECO:0000256" key="14">
    <source>
        <dbReference type="SAM" id="SignalP"/>
    </source>
</evidence>
<dbReference type="Proteomes" id="UP001187471">
    <property type="component" value="Unassembled WGS sequence"/>
</dbReference>
<feature type="domain" description="Protein kinase" evidence="15">
    <location>
        <begin position="323"/>
        <end position="594"/>
    </location>
</feature>
<evidence type="ECO:0000256" key="4">
    <source>
        <dbReference type="ARBA" id="ARBA00022692"/>
    </source>
</evidence>
<evidence type="ECO:0000256" key="11">
    <source>
        <dbReference type="PROSITE-ProRule" id="PRU10141"/>
    </source>
</evidence>
<dbReference type="InterPro" id="IPR050994">
    <property type="entry name" value="At_inactive_RLKs"/>
</dbReference>
<protein>
    <recommendedName>
        <fullName evidence="15">Protein kinase domain-containing protein</fullName>
    </recommendedName>
</protein>
<dbReference type="InterPro" id="IPR001611">
    <property type="entry name" value="Leu-rich_rpt"/>
</dbReference>
<sequence>MDKKFIFLAILLLETSFKVANTEPTEDKRALHDFINNIYHSRPLNWDENLSACSNWTGVTCNHDNSRIIALRLPAIGFRGPIPSNTLSRLSAIQILSLRSNGISGPFPSDFSKLGNLTSIYLQSNNFSSLLPLDFSVWKNLSVLNLSNNAFNGSIPSSISNLTRLTSLSLGNNSLSGEIPDLNIPSLQLLDLTNNNLTGPLPQSLRRFPSSDFSGNDLSPENSAPPLPLILPPSAQPSKKSSKLGESAILGIIVGGCVLGFVVLAALMIVCYSKREGENGVLVKSQKKEKPAKKAVSGSEDKNSRLIFFEGCNLAFDLEDLLRASAEVLGKGTFGTTYKAALEDATTVAVKRLREMSVGKREFEQQMEVVGSIRHENVTALRAYYYSKDEKLMVYDYYSRGSVSAMLHAKRGEDRTPLDWETRIRIAIGAARGISHIHMHAGGKLVHGNIKASNIFLNSQQYGCVSDLGLATLMNPIAPPVMRTAGYRAPEVTDTRKVSQASDVYSFGVLLLELLTGKSPIHATGGDEVIHLVRWVHSVVREEWTAEVFDIELLRFPNIEEEMVEMLQIGMACVARVPEQRPKITSVVKLVEDIRRVASGNRPSSEIKSEGSTPTLTPPAVEIGSSSVPS</sequence>
<feature type="chain" id="PRO_5041710958" description="Protein kinase domain-containing protein" evidence="14">
    <location>
        <begin position="23"/>
        <end position="630"/>
    </location>
</feature>
<dbReference type="InterPro" id="IPR032675">
    <property type="entry name" value="LRR_dom_sf"/>
</dbReference>
<dbReference type="Gene3D" id="3.80.10.10">
    <property type="entry name" value="Ribonuclease Inhibitor"/>
    <property type="match status" value="1"/>
</dbReference>
<dbReference type="PANTHER" id="PTHR48010">
    <property type="entry name" value="OS05G0588300 PROTEIN"/>
    <property type="match status" value="1"/>
</dbReference>
<organism evidence="16 17">
    <name type="scientific">Escallonia rubra</name>
    <dbReference type="NCBI Taxonomy" id="112253"/>
    <lineage>
        <taxon>Eukaryota</taxon>
        <taxon>Viridiplantae</taxon>
        <taxon>Streptophyta</taxon>
        <taxon>Embryophyta</taxon>
        <taxon>Tracheophyta</taxon>
        <taxon>Spermatophyta</taxon>
        <taxon>Magnoliopsida</taxon>
        <taxon>eudicotyledons</taxon>
        <taxon>Gunneridae</taxon>
        <taxon>Pentapetalae</taxon>
        <taxon>asterids</taxon>
        <taxon>campanulids</taxon>
        <taxon>Escalloniales</taxon>
        <taxon>Escalloniaceae</taxon>
        <taxon>Escallonia</taxon>
    </lineage>
</organism>
<dbReference type="PANTHER" id="PTHR48010:SF1">
    <property type="entry name" value="PROTEIN KINASE DOMAIN-CONTAINING PROTEIN"/>
    <property type="match status" value="1"/>
</dbReference>
<dbReference type="SUPFAM" id="SSF56112">
    <property type="entry name" value="Protein kinase-like (PK-like)"/>
    <property type="match status" value="1"/>
</dbReference>
<evidence type="ECO:0000256" key="10">
    <source>
        <dbReference type="ARBA" id="ARBA00023136"/>
    </source>
</evidence>
<dbReference type="Pfam" id="PF07714">
    <property type="entry name" value="PK_Tyr_Ser-Thr"/>
    <property type="match status" value="1"/>
</dbReference>
<dbReference type="Pfam" id="PF00560">
    <property type="entry name" value="LRR_1"/>
    <property type="match status" value="2"/>
</dbReference>
<evidence type="ECO:0000256" key="3">
    <source>
        <dbReference type="ARBA" id="ARBA00022614"/>
    </source>
</evidence>
<keyword evidence="5 14" id="KW-0732">Signal</keyword>
<dbReference type="InterPro" id="IPR011009">
    <property type="entry name" value="Kinase-like_dom_sf"/>
</dbReference>
<dbReference type="GO" id="GO:0016020">
    <property type="term" value="C:membrane"/>
    <property type="evidence" value="ECO:0007669"/>
    <property type="project" value="UniProtKB-SubCell"/>
</dbReference>
<evidence type="ECO:0000256" key="12">
    <source>
        <dbReference type="SAM" id="MobiDB-lite"/>
    </source>
</evidence>
<feature type="transmembrane region" description="Helical" evidence="13">
    <location>
        <begin position="248"/>
        <end position="272"/>
    </location>
</feature>
<keyword evidence="6" id="KW-0677">Repeat</keyword>
<keyword evidence="2" id="KW-0597">Phosphoprotein</keyword>
<dbReference type="GO" id="GO:0004672">
    <property type="term" value="F:protein kinase activity"/>
    <property type="evidence" value="ECO:0007669"/>
    <property type="project" value="InterPro"/>
</dbReference>
<dbReference type="Gene3D" id="3.30.200.20">
    <property type="entry name" value="Phosphorylase Kinase, domain 1"/>
    <property type="match status" value="1"/>
</dbReference>
<keyword evidence="17" id="KW-1185">Reference proteome</keyword>
<keyword evidence="9 13" id="KW-1133">Transmembrane helix</keyword>
<feature type="region of interest" description="Disordered" evidence="12">
    <location>
        <begin position="600"/>
        <end position="630"/>
    </location>
</feature>
<dbReference type="FunFam" id="3.30.200.20:FF:000307">
    <property type="entry name" value="pollen receptor-like kinase 1"/>
    <property type="match status" value="1"/>
</dbReference>
<dbReference type="Gene3D" id="1.10.510.10">
    <property type="entry name" value="Transferase(Phosphotransferase) domain 1"/>
    <property type="match status" value="1"/>
</dbReference>
<dbReference type="AlphaFoldDB" id="A0AA88UGA9"/>
<evidence type="ECO:0000259" key="15">
    <source>
        <dbReference type="PROSITE" id="PS50011"/>
    </source>
</evidence>
<reference evidence="16" key="1">
    <citation type="submission" date="2022-12" db="EMBL/GenBank/DDBJ databases">
        <title>Draft genome assemblies for two species of Escallonia (Escalloniales).</title>
        <authorList>
            <person name="Chanderbali A."/>
            <person name="Dervinis C."/>
            <person name="Anghel I."/>
            <person name="Soltis D."/>
            <person name="Soltis P."/>
            <person name="Zapata F."/>
        </authorList>
    </citation>
    <scope>NUCLEOTIDE SEQUENCE</scope>
    <source>
        <strain evidence="16">UCBG92.1500</strain>
        <tissue evidence="16">Leaf</tissue>
    </source>
</reference>
<evidence type="ECO:0000256" key="13">
    <source>
        <dbReference type="SAM" id="Phobius"/>
    </source>
</evidence>
<keyword evidence="3" id="KW-0433">Leucine-rich repeat</keyword>
<evidence type="ECO:0000313" key="16">
    <source>
        <dbReference type="EMBL" id="KAK2983640.1"/>
    </source>
</evidence>
<evidence type="ECO:0000256" key="5">
    <source>
        <dbReference type="ARBA" id="ARBA00022729"/>
    </source>
</evidence>
<accession>A0AA88UGA9</accession>
<evidence type="ECO:0000256" key="8">
    <source>
        <dbReference type="ARBA" id="ARBA00022840"/>
    </source>
</evidence>
<dbReference type="PROSITE" id="PS00107">
    <property type="entry name" value="PROTEIN_KINASE_ATP"/>
    <property type="match status" value="1"/>
</dbReference>
<keyword evidence="4 13" id="KW-0812">Transmembrane</keyword>
<dbReference type="SUPFAM" id="SSF52058">
    <property type="entry name" value="L domain-like"/>
    <property type="match status" value="1"/>
</dbReference>
<evidence type="ECO:0000313" key="17">
    <source>
        <dbReference type="Proteomes" id="UP001187471"/>
    </source>
</evidence>
<comment type="subcellular location">
    <subcellularLocation>
        <location evidence="1">Membrane</location>
    </subcellularLocation>
</comment>
<dbReference type="PROSITE" id="PS50011">
    <property type="entry name" value="PROTEIN_KINASE_DOM"/>
    <property type="match status" value="1"/>
</dbReference>
<evidence type="ECO:0000256" key="1">
    <source>
        <dbReference type="ARBA" id="ARBA00004370"/>
    </source>
</evidence>
<dbReference type="InterPro" id="IPR001245">
    <property type="entry name" value="Ser-Thr/Tyr_kinase_cat_dom"/>
</dbReference>
<proteinExistence type="predicted"/>
<feature type="signal peptide" evidence="14">
    <location>
        <begin position="1"/>
        <end position="22"/>
    </location>
</feature>
<keyword evidence="10 13" id="KW-0472">Membrane</keyword>
<gene>
    <name evidence="16" type="ORF">RJ640_023174</name>
</gene>
<keyword evidence="7 11" id="KW-0547">Nucleotide-binding</keyword>
<feature type="compositionally biased region" description="Polar residues" evidence="12">
    <location>
        <begin position="601"/>
        <end position="615"/>
    </location>
</feature>
<dbReference type="FunFam" id="3.80.10.10:FF:000234">
    <property type="entry name" value="Probable inactive receptor kinase RLK902"/>
    <property type="match status" value="1"/>
</dbReference>
<keyword evidence="8 11" id="KW-0067">ATP-binding</keyword>
<dbReference type="EMBL" id="JAVXUO010001311">
    <property type="protein sequence ID" value="KAK2983640.1"/>
    <property type="molecule type" value="Genomic_DNA"/>
</dbReference>
<dbReference type="InterPro" id="IPR013210">
    <property type="entry name" value="LRR_N_plant-typ"/>
</dbReference>
<dbReference type="InterPro" id="IPR000719">
    <property type="entry name" value="Prot_kinase_dom"/>
</dbReference>
<comment type="caution">
    <text evidence="16">The sequence shown here is derived from an EMBL/GenBank/DDBJ whole genome shotgun (WGS) entry which is preliminary data.</text>
</comment>
<dbReference type="Pfam" id="PF08263">
    <property type="entry name" value="LRRNT_2"/>
    <property type="match status" value="1"/>
</dbReference>
<feature type="binding site" evidence="11">
    <location>
        <position position="360"/>
    </location>
    <ligand>
        <name>ATP</name>
        <dbReference type="ChEBI" id="CHEBI:30616"/>
    </ligand>
</feature>
<dbReference type="GO" id="GO:0005524">
    <property type="term" value="F:ATP binding"/>
    <property type="evidence" value="ECO:0007669"/>
    <property type="project" value="UniProtKB-UniRule"/>
</dbReference>
<evidence type="ECO:0000256" key="9">
    <source>
        <dbReference type="ARBA" id="ARBA00022989"/>
    </source>
</evidence>
<dbReference type="CDD" id="cd14066">
    <property type="entry name" value="STKc_IRAK"/>
    <property type="match status" value="1"/>
</dbReference>
<dbReference type="FunFam" id="1.10.510.10:FF:000095">
    <property type="entry name" value="protein STRUBBELIG-RECEPTOR FAMILY 8"/>
    <property type="match status" value="1"/>
</dbReference>
<dbReference type="InterPro" id="IPR017441">
    <property type="entry name" value="Protein_kinase_ATP_BS"/>
</dbReference>
<dbReference type="Pfam" id="PF13855">
    <property type="entry name" value="LRR_8"/>
    <property type="match status" value="1"/>
</dbReference>
<evidence type="ECO:0000256" key="6">
    <source>
        <dbReference type="ARBA" id="ARBA00022737"/>
    </source>
</evidence>
<evidence type="ECO:0000256" key="2">
    <source>
        <dbReference type="ARBA" id="ARBA00022553"/>
    </source>
</evidence>
<evidence type="ECO:0000256" key="7">
    <source>
        <dbReference type="ARBA" id="ARBA00022741"/>
    </source>
</evidence>
<name>A0AA88UGA9_9ASTE</name>